<accession>A0A2S5GHQ2</accession>
<evidence type="ECO:0000313" key="2">
    <source>
        <dbReference type="Proteomes" id="UP000239990"/>
    </source>
</evidence>
<name>A0A2S5GHQ2_9BURK</name>
<dbReference type="Proteomes" id="UP000239990">
    <property type="component" value="Unassembled WGS sequence"/>
</dbReference>
<organism evidence="1 2">
    <name type="scientific">Achromobacter spanius</name>
    <dbReference type="NCBI Taxonomy" id="217203"/>
    <lineage>
        <taxon>Bacteria</taxon>
        <taxon>Pseudomonadati</taxon>
        <taxon>Pseudomonadota</taxon>
        <taxon>Betaproteobacteria</taxon>
        <taxon>Burkholderiales</taxon>
        <taxon>Alcaligenaceae</taxon>
        <taxon>Achromobacter</taxon>
    </lineage>
</organism>
<comment type="caution">
    <text evidence="1">The sequence shown here is derived from an EMBL/GenBank/DDBJ whole genome shotgun (WGS) entry which is preliminary data.</text>
</comment>
<proteinExistence type="predicted"/>
<evidence type="ECO:0000313" key="1">
    <source>
        <dbReference type="EMBL" id="PPA72580.1"/>
    </source>
</evidence>
<sequence length="74" mass="8563">MLRDELLAKMIVQSAPSRNFDDWADVLTEYATCLETPSARLSAEECDRLVNVGSMFYRTIVRAEDYRRTSVRDN</sequence>
<reference evidence="1 2" key="1">
    <citation type="submission" date="2018-02" db="EMBL/GenBank/DDBJ databases">
        <title>Draft Genome of Achromobacter spanius stain 6.</title>
        <authorList>
            <person name="Gunasekera T.S."/>
            <person name="Radwan O."/>
            <person name="Ruiz O.N."/>
        </authorList>
    </citation>
    <scope>NUCLEOTIDE SEQUENCE [LARGE SCALE GENOMIC DNA]</scope>
    <source>
        <strain evidence="1 2">6</strain>
    </source>
</reference>
<dbReference type="OrthoDB" id="8658620at2"/>
<dbReference type="AlphaFoldDB" id="A0A2S5GHQ2"/>
<protein>
    <submittedName>
        <fullName evidence="1">DNA-3-methyladenine glycosylase</fullName>
    </submittedName>
</protein>
<dbReference type="EMBL" id="PREU01000024">
    <property type="protein sequence ID" value="PPA72580.1"/>
    <property type="molecule type" value="Genomic_DNA"/>
</dbReference>
<gene>
    <name evidence="1" type="ORF">C4E15_29825</name>
</gene>